<protein>
    <submittedName>
        <fullName evidence="1">Uncharacterized protein</fullName>
    </submittedName>
</protein>
<evidence type="ECO:0000313" key="2">
    <source>
        <dbReference type="Proteomes" id="UP000002171"/>
    </source>
</evidence>
<sequence length="68" mass="8053">MSGLPFRNLIFVDYAYYRSILRYTLLRHAAVVFTFTDFYGFGITSESLPIFGWLKALYLVFSWSICFF</sequence>
<accession>A0A7U8GTT2</accession>
<reference evidence="1 2" key="1">
    <citation type="submission" date="2006-02" db="EMBL/GenBank/DDBJ databases">
        <authorList>
            <person name="Pinhassi J."/>
            <person name="Pedros-Alio C."/>
            <person name="Ferriera S."/>
            <person name="Johnson J."/>
            <person name="Kravitz S."/>
            <person name="Halpern A."/>
            <person name="Remington K."/>
            <person name="Beeson K."/>
            <person name="Tran B."/>
            <person name="Rogers Y.-H."/>
            <person name="Friedman R."/>
            <person name="Venter J.C."/>
        </authorList>
    </citation>
    <scope>NUCLEOTIDE SEQUENCE [LARGE SCALE GENOMIC DNA]</scope>
    <source>
        <strain evidence="1 2">MED92</strain>
    </source>
</reference>
<dbReference type="EMBL" id="AAOW01000002">
    <property type="protein sequence ID" value="EAR62771.1"/>
    <property type="molecule type" value="Genomic_DNA"/>
</dbReference>
<dbReference type="AlphaFoldDB" id="A0A7U8GTT2"/>
<evidence type="ECO:0000313" key="1">
    <source>
        <dbReference type="EMBL" id="EAR62771.1"/>
    </source>
</evidence>
<proteinExistence type="predicted"/>
<dbReference type="Proteomes" id="UP000002171">
    <property type="component" value="Unassembled WGS sequence"/>
</dbReference>
<name>A0A7U8GTT2_NEPCE</name>
<keyword evidence="2" id="KW-1185">Reference proteome</keyword>
<comment type="caution">
    <text evidence="1">The sequence shown here is derived from an EMBL/GenBank/DDBJ whole genome shotgun (WGS) entry which is preliminary data.</text>
</comment>
<gene>
    <name evidence="1" type="ORF">MED92_06618</name>
</gene>
<organism evidence="1 2">
    <name type="scientific">Neptuniibacter caesariensis</name>
    <dbReference type="NCBI Taxonomy" id="207954"/>
    <lineage>
        <taxon>Bacteria</taxon>
        <taxon>Pseudomonadati</taxon>
        <taxon>Pseudomonadota</taxon>
        <taxon>Gammaproteobacteria</taxon>
        <taxon>Oceanospirillales</taxon>
        <taxon>Oceanospirillaceae</taxon>
        <taxon>Neptuniibacter</taxon>
    </lineage>
</organism>